<feature type="region of interest" description="Disordered" evidence="1">
    <location>
        <begin position="62"/>
        <end position="85"/>
    </location>
</feature>
<dbReference type="Proteomes" id="UP000190827">
    <property type="component" value="Unassembled WGS sequence"/>
</dbReference>
<sequence>MQLGTRWAVGAKPPENVPTPVQTAIAAEEQELLAQGVDTSSWRWTLTWLERRPVVELDDGTTIRQHADGSVSLTRPDDDHDDDED</sequence>
<protein>
    <recommendedName>
        <fullName evidence="4">Fe-S oxidoreductase</fullName>
    </recommendedName>
</protein>
<comment type="caution">
    <text evidence="2">The sequence shown here is derived from an EMBL/GenBank/DDBJ whole genome shotgun (WGS) entry which is preliminary data.</text>
</comment>
<name>A0ABY1LL49_9MICO</name>
<dbReference type="RefSeq" id="WP_079705712.1">
    <property type="nucleotide sequence ID" value="NZ_CAKKLQ010000001.1"/>
</dbReference>
<keyword evidence="3" id="KW-1185">Reference proteome</keyword>
<reference evidence="2 3" key="1">
    <citation type="submission" date="2017-02" db="EMBL/GenBank/DDBJ databases">
        <authorList>
            <person name="Varghese N."/>
            <person name="Submissions S."/>
        </authorList>
    </citation>
    <scope>NUCLEOTIDE SEQUENCE [LARGE SCALE GENOMIC DNA]</scope>
    <source>
        <strain evidence="2 3">VKM Ac-1787</strain>
    </source>
</reference>
<dbReference type="EMBL" id="FUZO01000001">
    <property type="protein sequence ID" value="SKC55937.1"/>
    <property type="molecule type" value="Genomic_DNA"/>
</dbReference>
<organism evidence="2 3">
    <name type="scientific">Plantibacter cousiniae</name>
    <name type="common">nom. nud.</name>
    <dbReference type="NCBI Taxonomy" id="199709"/>
    <lineage>
        <taxon>Bacteria</taxon>
        <taxon>Bacillati</taxon>
        <taxon>Actinomycetota</taxon>
        <taxon>Actinomycetes</taxon>
        <taxon>Micrococcales</taxon>
        <taxon>Microbacteriaceae</taxon>
        <taxon>Plantibacter</taxon>
    </lineage>
</organism>
<gene>
    <name evidence="2" type="ORF">SAMN06295973_1989</name>
</gene>
<proteinExistence type="predicted"/>
<evidence type="ECO:0000313" key="2">
    <source>
        <dbReference type="EMBL" id="SKC55937.1"/>
    </source>
</evidence>
<accession>A0ABY1LL49</accession>
<evidence type="ECO:0008006" key="4">
    <source>
        <dbReference type="Google" id="ProtNLM"/>
    </source>
</evidence>
<evidence type="ECO:0000256" key="1">
    <source>
        <dbReference type="SAM" id="MobiDB-lite"/>
    </source>
</evidence>
<evidence type="ECO:0000313" key="3">
    <source>
        <dbReference type="Proteomes" id="UP000190827"/>
    </source>
</evidence>